<accession>C5C4W0</accession>
<dbReference type="OrthoDB" id="9808719at2"/>
<dbReference type="EMBL" id="CP001618">
    <property type="protein sequence ID" value="ACQ80088.1"/>
    <property type="molecule type" value="Genomic_DNA"/>
</dbReference>
<dbReference type="HOGENOM" id="CLU_125060_0_0_11"/>
<keyword evidence="1" id="KW-0413">Isomerase</keyword>
<organism evidence="1 2">
    <name type="scientific">Beutenbergia cavernae (strain ATCC BAA-8 / DSM 12333 / CCUG 43141 / JCM 11478 / NBRC 16432 / NCIMB 13614 / HKI 0122)</name>
    <dbReference type="NCBI Taxonomy" id="471853"/>
    <lineage>
        <taxon>Bacteria</taxon>
        <taxon>Bacillati</taxon>
        <taxon>Actinomycetota</taxon>
        <taxon>Actinomycetes</taxon>
        <taxon>Micrococcales</taxon>
        <taxon>Beutenbergiaceae</taxon>
        <taxon>Beutenbergia</taxon>
    </lineage>
</organism>
<keyword evidence="2" id="KW-1185">Reference proteome</keyword>
<dbReference type="eggNOG" id="ENOG5032WI9">
    <property type="taxonomic scope" value="Bacteria"/>
</dbReference>
<evidence type="ECO:0000313" key="1">
    <source>
        <dbReference type="EMBL" id="ACQ80088.1"/>
    </source>
</evidence>
<evidence type="ECO:0000313" key="2">
    <source>
        <dbReference type="Proteomes" id="UP000007962"/>
    </source>
</evidence>
<sequence length="137" mass="15040">MTATDLPPALARYVQFWNTEPPEVQTRLGTEVFTADVEYHAVPGVLTGAPALVDFRTQFVGHVGPATFRPRHEADHHHDRIRLAWEIVLEDGTSFAEGTDTIVVAPDGKIRSVTSFLDRAPEGFDADGHHAGAGERR</sequence>
<dbReference type="SUPFAM" id="SSF54427">
    <property type="entry name" value="NTF2-like"/>
    <property type="match status" value="1"/>
</dbReference>
<dbReference type="KEGG" id="bcv:Bcav_1832"/>
<reference evidence="1 2" key="1">
    <citation type="journal article" date="2009" name="Stand. Genomic Sci.">
        <title>Complete genome sequence of Beutenbergia cavernae type strain (HKI 0122).</title>
        <authorList>
            <person name="Land M."/>
            <person name="Pukall R."/>
            <person name="Abt B."/>
            <person name="Goker M."/>
            <person name="Rohde M."/>
            <person name="Glavina Del Rio T."/>
            <person name="Tice H."/>
            <person name="Copeland A."/>
            <person name="Cheng J.F."/>
            <person name="Lucas S."/>
            <person name="Chen F."/>
            <person name="Nolan M."/>
            <person name="Bruce D."/>
            <person name="Goodwin L."/>
            <person name="Pitluck S."/>
            <person name="Ivanova N."/>
            <person name="Mavromatis K."/>
            <person name="Ovchinnikova G."/>
            <person name="Pati A."/>
            <person name="Chen A."/>
            <person name="Palaniappan K."/>
            <person name="Hauser L."/>
            <person name="Chang Y.J."/>
            <person name="Jefferies C.C."/>
            <person name="Saunders E."/>
            <person name="Brettin T."/>
            <person name="Detter J.C."/>
            <person name="Han C."/>
            <person name="Chain P."/>
            <person name="Bristow J."/>
            <person name="Eisen J.A."/>
            <person name="Markowitz V."/>
            <person name="Hugenholtz P."/>
            <person name="Kyrpides N.C."/>
            <person name="Klenk H.P."/>
            <person name="Lapidus A."/>
        </authorList>
    </citation>
    <scope>NUCLEOTIDE SEQUENCE [LARGE SCALE GENOMIC DNA]</scope>
    <source>
        <strain evidence="2">ATCC BAA-8 / DSM 12333 / NBRC 16432</strain>
    </source>
</reference>
<dbReference type="Gene3D" id="3.10.450.50">
    <property type="match status" value="1"/>
</dbReference>
<dbReference type="AlphaFoldDB" id="C5C4W0"/>
<dbReference type="Proteomes" id="UP000007962">
    <property type="component" value="Chromosome"/>
</dbReference>
<protein>
    <submittedName>
        <fullName evidence="1">Isomerase</fullName>
    </submittedName>
</protein>
<dbReference type="GO" id="GO:0016853">
    <property type="term" value="F:isomerase activity"/>
    <property type="evidence" value="ECO:0007669"/>
    <property type="project" value="UniProtKB-KW"/>
</dbReference>
<dbReference type="InterPro" id="IPR032710">
    <property type="entry name" value="NTF2-like_dom_sf"/>
</dbReference>
<gene>
    <name evidence="1" type="ordered locus">Bcav_1832</name>
</gene>
<proteinExistence type="predicted"/>
<name>C5C4W0_BEUC1</name>
<dbReference type="RefSeq" id="WP_015882328.1">
    <property type="nucleotide sequence ID" value="NC_012669.1"/>
</dbReference>
<dbReference type="STRING" id="471853.Bcav_1832"/>